<dbReference type="InterPro" id="IPR052350">
    <property type="entry name" value="Metallo-dep_Lactonases"/>
</dbReference>
<comment type="similarity">
    <text evidence="1">Belongs to the metallo-dependent hydrolases superfamily.</text>
</comment>
<dbReference type="InterPro" id="IPR006680">
    <property type="entry name" value="Amidohydro-rel"/>
</dbReference>
<gene>
    <name evidence="4" type="ORF">FH972_025196</name>
</gene>
<dbReference type="SUPFAM" id="SSF51556">
    <property type="entry name" value="Metallo-dependent hydrolases"/>
    <property type="match status" value="1"/>
</dbReference>
<dbReference type="Proteomes" id="UP000327013">
    <property type="component" value="Unassembled WGS sequence"/>
</dbReference>
<dbReference type="PANTHER" id="PTHR43569:SF2">
    <property type="entry name" value="AMIDOHYDROLASE-RELATED DOMAIN-CONTAINING PROTEIN"/>
    <property type="match status" value="1"/>
</dbReference>
<evidence type="ECO:0000256" key="1">
    <source>
        <dbReference type="ARBA" id="ARBA00038310"/>
    </source>
</evidence>
<dbReference type="OrthoDB" id="2135488at2759"/>
<evidence type="ECO:0000259" key="3">
    <source>
        <dbReference type="Pfam" id="PF04909"/>
    </source>
</evidence>
<feature type="compositionally biased region" description="Low complexity" evidence="2">
    <location>
        <begin position="45"/>
        <end position="56"/>
    </location>
</feature>
<protein>
    <recommendedName>
        <fullName evidence="3">Amidohydrolase-related domain-containing protein</fullName>
    </recommendedName>
</protein>
<proteinExistence type="inferred from homology"/>
<dbReference type="PANTHER" id="PTHR43569">
    <property type="entry name" value="AMIDOHYDROLASE"/>
    <property type="match status" value="1"/>
</dbReference>
<dbReference type="InterPro" id="IPR032466">
    <property type="entry name" value="Metal_Hydrolase"/>
</dbReference>
<evidence type="ECO:0000313" key="4">
    <source>
        <dbReference type="EMBL" id="KAB8446214.1"/>
    </source>
</evidence>
<keyword evidence="5" id="KW-1185">Reference proteome</keyword>
<evidence type="ECO:0000313" key="5">
    <source>
        <dbReference type="Proteomes" id="UP000327013"/>
    </source>
</evidence>
<feature type="domain" description="Amidohydrolase-related" evidence="3">
    <location>
        <begin position="228"/>
        <end position="360"/>
    </location>
</feature>
<dbReference type="GO" id="GO:0016787">
    <property type="term" value="F:hydrolase activity"/>
    <property type="evidence" value="ECO:0007669"/>
    <property type="project" value="InterPro"/>
</dbReference>
<dbReference type="Gene3D" id="3.20.20.140">
    <property type="entry name" value="Metal-dependent hydrolases"/>
    <property type="match status" value="1"/>
</dbReference>
<evidence type="ECO:0000256" key="2">
    <source>
        <dbReference type="SAM" id="MobiDB-lite"/>
    </source>
</evidence>
<comment type="caution">
    <text evidence="4">The sequence shown here is derived from an EMBL/GenBank/DDBJ whole genome shotgun (WGS) entry which is preliminary data.</text>
</comment>
<organism evidence="4 5">
    <name type="scientific">Carpinus fangiana</name>
    <dbReference type="NCBI Taxonomy" id="176857"/>
    <lineage>
        <taxon>Eukaryota</taxon>
        <taxon>Viridiplantae</taxon>
        <taxon>Streptophyta</taxon>
        <taxon>Embryophyta</taxon>
        <taxon>Tracheophyta</taxon>
        <taxon>Spermatophyta</taxon>
        <taxon>Magnoliopsida</taxon>
        <taxon>eudicotyledons</taxon>
        <taxon>Gunneridae</taxon>
        <taxon>Pentapetalae</taxon>
        <taxon>rosids</taxon>
        <taxon>fabids</taxon>
        <taxon>Fagales</taxon>
        <taxon>Betulaceae</taxon>
        <taxon>Carpinus</taxon>
    </lineage>
</organism>
<accession>A0A5N6L0B1</accession>
<sequence length="363" mass="39485">MAPLIDSHIHLWPASASNSTAHAWMSPDLTLTKPHELSDYLEAASQPPSTTSTSSTSPPPQTPSGVVYIETDRSHANGDDQAVLEAEYLGQVCSSSPGKELVKGIVLWCPVASSASFRDFIAQARQAMGNDTFDTRVKGFRYLFQGIHERAEFERVALGAGCVEVLRELRSSSDKAGGRQGYAFDVGVDQRSGGSWQLEVLDALVSVVRGRTIQGEAMRGTESAEEGCAFVLNHLCKPSFVEDDFEVWKDAISRLAGHARVYMKLSGAFSELLPAGKHGSADEVYERIRPWVRHVFKEFGASRIMFGSDWPVCNAGGPGEKQTWGLWRDVVGVALEDAELGLTDNDKARVWGGTAVEAYSLDT</sequence>
<dbReference type="EMBL" id="VIBQ01000038">
    <property type="protein sequence ID" value="KAB8446214.1"/>
    <property type="molecule type" value="Genomic_DNA"/>
</dbReference>
<name>A0A5N6L0B1_9ROSI</name>
<feature type="region of interest" description="Disordered" evidence="2">
    <location>
        <begin position="42"/>
        <end position="66"/>
    </location>
</feature>
<reference evidence="4 5" key="1">
    <citation type="submission" date="2019-06" db="EMBL/GenBank/DDBJ databases">
        <title>A chromosomal-level reference genome of Carpinus fangiana (Coryloideae, Betulaceae).</title>
        <authorList>
            <person name="Yang X."/>
            <person name="Wang Z."/>
            <person name="Zhang L."/>
            <person name="Hao G."/>
            <person name="Liu J."/>
            <person name="Yang Y."/>
        </authorList>
    </citation>
    <scope>NUCLEOTIDE SEQUENCE [LARGE SCALE GENOMIC DNA]</scope>
    <source>
        <strain evidence="4">Cfa_2016G</strain>
        <tissue evidence="4">Leaf</tissue>
    </source>
</reference>
<dbReference type="AlphaFoldDB" id="A0A5N6L0B1"/>
<dbReference type="Pfam" id="PF04909">
    <property type="entry name" value="Amidohydro_2"/>
    <property type="match status" value="1"/>
</dbReference>